<proteinExistence type="predicted"/>
<name>A0A3B0UGK1_9ZZZZ</name>
<sequence>MEQIKIIFFALASFFGIEDGRIAADKTTIIIYPKNQKIEIIQENLFTVIQSEKDTTLVLEQWDKLLSWKERKNSWAKELDSFPVKSFTLTPIKKTIQPHLMLTYSNEKDLQMMGIWYNAEKNQFSINHIPQQNIKTKNGKLLDNYWVFNGDSTFSFTIEPFLQMPQKY</sequence>
<organism evidence="1">
    <name type="scientific">hydrothermal vent metagenome</name>
    <dbReference type="NCBI Taxonomy" id="652676"/>
    <lineage>
        <taxon>unclassified sequences</taxon>
        <taxon>metagenomes</taxon>
        <taxon>ecological metagenomes</taxon>
    </lineage>
</organism>
<protein>
    <submittedName>
        <fullName evidence="1">Uncharacterized protein</fullName>
    </submittedName>
</protein>
<reference evidence="1" key="1">
    <citation type="submission" date="2018-06" db="EMBL/GenBank/DDBJ databases">
        <authorList>
            <person name="Zhirakovskaya E."/>
        </authorList>
    </citation>
    <scope>NUCLEOTIDE SEQUENCE</scope>
</reference>
<feature type="non-terminal residue" evidence="1">
    <location>
        <position position="168"/>
    </location>
</feature>
<gene>
    <name evidence="1" type="ORF">MNBD_BACTEROID06-1806</name>
</gene>
<dbReference type="AlphaFoldDB" id="A0A3B0UGK1"/>
<accession>A0A3B0UGK1</accession>
<dbReference type="EMBL" id="UOES01000244">
    <property type="protein sequence ID" value="VAW27473.1"/>
    <property type="molecule type" value="Genomic_DNA"/>
</dbReference>
<evidence type="ECO:0000313" key="1">
    <source>
        <dbReference type="EMBL" id="VAW27473.1"/>
    </source>
</evidence>